<evidence type="ECO:0000313" key="2">
    <source>
        <dbReference type="Proteomes" id="UP000829196"/>
    </source>
</evidence>
<comment type="caution">
    <text evidence="1">The sequence shown here is derived from an EMBL/GenBank/DDBJ whole genome shotgun (WGS) entry which is preliminary data.</text>
</comment>
<dbReference type="EMBL" id="JAGYWB010000019">
    <property type="protein sequence ID" value="KAI0488356.1"/>
    <property type="molecule type" value="Genomic_DNA"/>
</dbReference>
<proteinExistence type="predicted"/>
<accession>A0A8T3A208</accession>
<sequence length="103" mass="11853">MSTPVAFVRHFYVYRTLLRQFYSYRTLPPPFSRSPLPLPQSRAVHYISSANLKPLFHSSRSISFFAPNDNHSTNCKLPLCLDILASHSLKCGYLSCLLYYLHA</sequence>
<dbReference type="Proteomes" id="UP000829196">
    <property type="component" value="Unassembled WGS sequence"/>
</dbReference>
<organism evidence="1 2">
    <name type="scientific">Dendrobium nobile</name>
    <name type="common">Orchid</name>
    <dbReference type="NCBI Taxonomy" id="94219"/>
    <lineage>
        <taxon>Eukaryota</taxon>
        <taxon>Viridiplantae</taxon>
        <taxon>Streptophyta</taxon>
        <taxon>Embryophyta</taxon>
        <taxon>Tracheophyta</taxon>
        <taxon>Spermatophyta</taxon>
        <taxon>Magnoliopsida</taxon>
        <taxon>Liliopsida</taxon>
        <taxon>Asparagales</taxon>
        <taxon>Orchidaceae</taxon>
        <taxon>Epidendroideae</taxon>
        <taxon>Malaxideae</taxon>
        <taxon>Dendrobiinae</taxon>
        <taxon>Dendrobium</taxon>
    </lineage>
</organism>
<keyword evidence="2" id="KW-1185">Reference proteome</keyword>
<evidence type="ECO:0000313" key="1">
    <source>
        <dbReference type="EMBL" id="KAI0488356.1"/>
    </source>
</evidence>
<name>A0A8T3A208_DENNO</name>
<protein>
    <submittedName>
        <fullName evidence="1">Uncharacterized protein</fullName>
    </submittedName>
</protein>
<gene>
    <name evidence="1" type="ORF">KFK09_028185</name>
</gene>
<dbReference type="AlphaFoldDB" id="A0A8T3A208"/>
<reference evidence="1" key="1">
    <citation type="journal article" date="2022" name="Front. Genet.">
        <title>Chromosome-Scale Assembly of the Dendrobium nobile Genome Provides Insights Into the Molecular Mechanism of the Biosynthesis of the Medicinal Active Ingredient of Dendrobium.</title>
        <authorList>
            <person name="Xu Q."/>
            <person name="Niu S.-C."/>
            <person name="Li K.-L."/>
            <person name="Zheng P.-J."/>
            <person name="Zhang X.-J."/>
            <person name="Jia Y."/>
            <person name="Liu Y."/>
            <person name="Niu Y.-X."/>
            <person name="Yu L.-H."/>
            <person name="Chen D.-F."/>
            <person name="Zhang G.-Q."/>
        </authorList>
    </citation>
    <scope>NUCLEOTIDE SEQUENCE</scope>
    <source>
        <tissue evidence="1">Leaf</tissue>
    </source>
</reference>